<comment type="caution">
    <text evidence="2">The sequence shown here is derived from an EMBL/GenBank/DDBJ whole genome shotgun (WGS) entry which is preliminary data.</text>
</comment>
<organism evidence="2 3">
    <name type="scientific">Oleiharenicola lentus</name>
    <dbReference type="NCBI Taxonomy" id="2508720"/>
    <lineage>
        <taxon>Bacteria</taxon>
        <taxon>Pseudomonadati</taxon>
        <taxon>Verrucomicrobiota</taxon>
        <taxon>Opitutia</taxon>
        <taxon>Opitutales</taxon>
        <taxon>Opitutaceae</taxon>
        <taxon>Oleiharenicola</taxon>
    </lineage>
</organism>
<evidence type="ECO:0000313" key="3">
    <source>
        <dbReference type="Proteomes" id="UP000290218"/>
    </source>
</evidence>
<reference evidence="2 3" key="1">
    <citation type="submission" date="2019-01" db="EMBL/GenBank/DDBJ databases">
        <title>Lacunisphaera sp. strain TWA-58.</title>
        <authorList>
            <person name="Chen W.-M."/>
        </authorList>
    </citation>
    <scope>NUCLEOTIDE SEQUENCE [LARGE SCALE GENOMIC DNA]</scope>
    <source>
        <strain evidence="2 3">TWA-58</strain>
    </source>
</reference>
<evidence type="ECO:0000313" key="2">
    <source>
        <dbReference type="EMBL" id="RXK55845.1"/>
    </source>
</evidence>
<gene>
    <name evidence="2" type="ORF">ESB00_08165</name>
</gene>
<dbReference type="Proteomes" id="UP000290218">
    <property type="component" value="Unassembled WGS sequence"/>
</dbReference>
<accession>A0A4Q1C9Y7</accession>
<feature type="signal peptide" evidence="1">
    <location>
        <begin position="1"/>
        <end position="19"/>
    </location>
</feature>
<dbReference type="AlphaFoldDB" id="A0A4Q1C9Y7"/>
<dbReference type="EMBL" id="SDHX01000001">
    <property type="protein sequence ID" value="RXK55845.1"/>
    <property type="molecule type" value="Genomic_DNA"/>
</dbReference>
<dbReference type="RefSeq" id="WP_129047211.1">
    <property type="nucleotide sequence ID" value="NZ_SDHX01000001.1"/>
</dbReference>
<keyword evidence="1" id="KW-0732">Signal</keyword>
<proteinExistence type="predicted"/>
<name>A0A4Q1C9Y7_9BACT</name>
<feature type="chain" id="PRO_5020393950" evidence="1">
    <location>
        <begin position="20"/>
        <end position="182"/>
    </location>
</feature>
<keyword evidence="3" id="KW-1185">Reference proteome</keyword>
<sequence length="182" mass="19908">MKSLRTFLAALFGIGTAVAQQPQAPAKSPAEMMKEMRLQWLTKKPPTASEDKKEEIAAVVMDWPLDEATVTVLASSGGDASIYTTGTFGILGGIGHENVRKAAIAFVECARKHRALASPTTDFSYPDRQTVRFFFVSIDGVKSVSFRAAQVEKTGTDAYDLYSHGQIVLTELRQITQQQRGH</sequence>
<dbReference type="OrthoDB" id="326883at2"/>
<protein>
    <submittedName>
        <fullName evidence="2">Uncharacterized protein</fullName>
    </submittedName>
</protein>
<evidence type="ECO:0000256" key="1">
    <source>
        <dbReference type="SAM" id="SignalP"/>
    </source>
</evidence>